<keyword evidence="4" id="KW-1185">Reference proteome</keyword>
<protein>
    <recommendedName>
        <fullName evidence="5">DUF2637 domain-containing protein</fullName>
    </recommendedName>
</protein>
<feature type="region of interest" description="Disordered" evidence="1">
    <location>
        <begin position="328"/>
        <end position="476"/>
    </location>
</feature>
<dbReference type="RefSeq" id="WP_346160838.1">
    <property type="nucleotide sequence ID" value="NZ_BAAABZ010000071.1"/>
</dbReference>
<feature type="compositionally biased region" description="Basic and acidic residues" evidence="1">
    <location>
        <begin position="371"/>
        <end position="387"/>
    </location>
</feature>
<feature type="transmembrane region" description="Helical" evidence="2">
    <location>
        <begin position="72"/>
        <end position="94"/>
    </location>
</feature>
<keyword evidence="2" id="KW-0812">Transmembrane</keyword>
<feature type="transmembrane region" description="Helical" evidence="2">
    <location>
        <begin position="106"/>
        <end position="124"/>
    </location>
</feature>
<sequence>MTPTPAPEPTNTPEGARPTTPAAGATDQPLTRTQKILIGIVTGAVLTIATLGFIGSYAAVTKLAIQKGFGQFAHAFPIAVDAGIIAFLALDLLLTWRRIPYPLLRYTAWGLTAATIAFNAVVSWPDPVGVSMHGVIPVLFVIAVEAARHAIGRIADITADKHIEGPNASRWLLNPAGTFVLWRRQRLWQIRTWEEILKLERERRIYIGKLRKEHGRFWRRKAKADQLLVLRLAKDGMSVTEAMALPAKEEEKRRQEEARIAREKHEADDRRRREQEEYDREQKRLEDERIRQQEDDRLERERKALKLEQDRKEAARQQQIADAEAQAKLDEIARRSQEAQADIERRQRQEELDHAQQLAAEQQKAANAAKAKRDAEEGARLEAERKLAANHRAAELIQRTASASASPASASPVPASRTANASHPTANQTANAIASAPANGQTESANPASASTATSATAANASASQAAATSAGASASTVDITQVVEVYQLLKAQEGKAPSDAKLGQALGVSRSRAQQLRTAAIEAGHTELAKPLRIAS</sequence>
<evidence type="ECO:0000313" key="4">
    <source>
        <dbReference type="Proteomes" id="UP001501576"/>
    </source>
</evidence>
<feature type="region of interest" description="Disordered" evidence="1">
    <location>
        <begin position="1"/>
        <end position="27"/>
    </location>
</feature>
<evidence type="ECO:0000256" key="1">
    <source>
        <dbReference type="SAM" id="MobiDB-lite"/>
    </source>
</evidence>
<feature type="compositionally biased region" description="Basic and acidic residues" evidence="1">
    <location>
        <begin position="328"/>
        <end position="354"/>
    </location>
</feature>
<comment type="caution">
    <text evidence="3">The sequence shown here is derived from an EMBL/GenBank/DDBJ whole genome shotgun (WGS) entry which is preliminary data.</text>
</comment>
<dbReference type="EMBL" id="BAAABZ010000071">
    <property type="protein sequence ID" value="GAA0554482.1"/>
    <property type="molecule type" value="Genomic_DNA"/>
</dbReference>
<dbReference type="InterPro" id="IPR021235">
    <property type="entry name" value="DUF2637"/>
</dbReference>
<dbReference type="PANTHER" id="PTHR23242:SF9">
    <property type="entry name" value="TRANSCRIPTION FACTOR HOXA13"/>
    <property type="match status" value="1"/>
</dbReference>
<organism evidence="3 4">
    <name type="scientific">Streptomyces mordarskii</name>
    <dbReference type="NCBI Taxonomy" id="1226758"/>
    <lineage>
        <taxon>Bacteria</taxon>
        <taxon>Bacillati</taxon>
        <taxon>Actinomycetota</taxon>
        <taxon>Actinomycetes</taxon>
        <taxon>Kitasatosporales</taxon>
        <taxon>Streptomycetaceae</taxon>
        <taxon>Streptomyces</taxon>
    </lineage>
</organism>
<dbReference type="PANTHER" id="PTHR23242">
    <property type="entry name" value="TRANSCRIPTION FACTOR HOXA13"/>
    <property type="match status" value="1"/>
</dbReference>
<keyword evidence="2" id="KW-1133">Transmembrane helix</keyword>
<keyword evidence="2" id="KW-0472">Membrane</keyword>
<accession>A0ABN1DX21</accession>
<feature type="compositionally biased region" description="Low complexity" evidence="1">
    <location>
        <begin position="11"/>
        <end position="26"/>
    </location>
</feature>
<evidence type="ECO:0008006" key="5">
    <source>
        <dbReference type="Google" id="ProtNLM"/>
    </source>
</evidence>
<feature type="compositionally biased region" description="Low complexity" evidence="1">
    <location>
        <begin position="401"/>
        <end position="416"/>
    </location>
</feature>
<feature type="compositionally biased region" description="Low complexity" evidence="1">
    <location>
        <begin position="444"/>
        <end position="476"/>
    </location>
</feature>
<dbReference type="Proteomes" id="UP001501576">
    <property type="component" value="Unassembled WGS sequence"/>
</dbReference>
<feature type="transmembrane region" description="Helical" evidence="2">
    <location>
        <begin position="36"/>
        <end position="60"/>
    </location>
</feature>
<evidence type="ECO:0000313" key="3">
    <source>
        <dbReference type="EMBL" id="GAA0554482.1"/>
    </source>
</evidence>
<reference evidence="3 4" key="1">
    <citation type="journal article" date="2019" name="Int. J. Syst. Evol. Microbiol.">
        <title>The Global Catalogue of Microorganisms (GCM) 10K type strain sequencing project: providing services to taxonomists for standard genome sequencing and annotation.</title>
        <authorList>
            <consortium name="The Broad Institute Genomics Platform"/>
            <consortium name="The Broad Institute Genome Sequencing Center for Infectious Disease"/>
            <person name="Wu L."/>
            <person name="Ma J."/>
        </authorList>
    </citation>
    <scope>NUCLEOTIDE SEQUENCE [LARGE SCALE GENOMIC DNA]</scope>
    <source>
        <strain evidence="3 4">JCM 5052</strain>
    </source>
</reference>
<feature type="compositionally biased region" description="Low complexity" evidence="1">
    <location>
        <begin position="355"/>
        <end position="369"/>
    </location>
</feature>
<proteinExistence type="predicted"/>
<feature type="compositionally biased region" description="Polar residues" evidence="1">
    <location>
        <begin position="417"/>
        <end position="443"/>
    </location>
</feature>
<feature type="compositionally biased region" description="Basic and acidic residues" evidence="1">
    <location>
        <begin position="247"/>
        <end position="288"/>
    </location>
</feature>
<feature type="region of interest" description="Disordered" evidence="1">
    <location>
        <begin position="243"/>
        <end position="288"/>
    </location>
</feature>
<dbReference type="Pfam" id="PF10935">
    <property type="entry name" value="DUF2637"/>
    <property type="match status" value="1"/>
</dbReference>
<name>A0ABN1DX21_9ACTN</name>
<gene>
    <name evidence="3" type="ORF">GCM10010390_65730</name>
</gene>
<evidence type="ECO:0000256" key="2">
    <source>
        <dbReference type="SAM" id="Phobius"/>
    </source>
</evidence>
<feature type="compositionally biased region" description="Pro residues" evidence="1">
    <location>
        <begin position="1"/>
        <end position="10"/>
    </location>
</feature>